<dbReference type="PANTHER" id="PTHR43280">
    <property type="entry name" value="ARAC-FAMILY TRANSCRIPTIONAL REGULATOR"/>
    <property type="match status" value="1"/>
</dbReference>
<evidence type="ECO:0000256" key="1">
    <source>
        <dbReference type="ARBA" id="ARBA00023015"/>
    </source>
</evidence>
<sequence length="75" mass="8824">MCSYFKKRMNKTIMQVLCDIRIMNACVLLNRFPDKTIAEISKKCGFESPSYFGSVFRKHQGMTPDTYRKWIPADH</sequence>
<organism evidence="5 6">
    <name type="scientific">Eubacterium ramulus</name>
    <dbReference type="NCBI Taxonomy" id="39490"/>
    <lineage>
        <taxon>Bacteria</taxon>
        <taxon>Bacillati</taxon>
        <taxon>Bacillota</taxon>
        <taxon>Clostridia</taxon>
        <taxon>Eubacteriales</taxon>
        <taxon>Eubacteriaceae</taxon>
        <taxon>Eubacterium</taxon>
    </lineage>
</organism>
<keyword evidence="2" id="KW-0238">DNA-binding</keyword>
<evidence type="ECO:0000256" key="2">
    <source>
        <dbReference type="ARBA" id="ARBA00023125"/>
    </source>
</evidence>
<evidence type="ECO:0000313" key="6">
    <source>
        <dbReference type="Proteomes" id="UP000245288"/>
    </source>
</evidence>
<dbReference type="GO" id="GO:0003700">
    <property type="term" value="F:DNA-binding transcription factor activity"/>
    <property type="evidence" value="ECO:0007669"/>
    <property type="project" value="InterPro"/>
</dbReference>
<reference evidence="5 6" key="1">
    <citation type="submission" date="2014-09" db="EMBL/GenBank/DDBJ databases">
        <title>Butyrate-producing bacteria isolated from human gut.</title>
        <authorList>
            <person name="Zhang Q."/>
            <person name="Zhao L."/>
        </authorList>
    </citation>
    <scope>NUCLEOTIDE SEQUENCE [LARGE SCALE GENOMIC DNA]</scope>
    <source>
        <strain evidence="5 6">21</strain>
    </source>
</reference>
<dbReference type="Proteomes" id="UP000245288">
    <property type="component" value="Unassembled WGS sequence"/>
</dbReference>
<evidence type="ECO:0000256" key="3">
    <source>
        <dbReference type="ARBA" id="ARBA00023163"/>
    </source>
</evidence>
<keyword evidence="6" id="KW-1185">Reference proteome</keyword>
<keyword evidence="3" id="KW-0804">Transcription</keyword>
<gene>
    <name evidence="5" type="ORF">LG34_13685</name>
</gene>
<proteinExistence type="predicted"/>
<dbReference type="AlphaFoldDB" id="A0A2V1JNV1"/>
<dbReference type="OrthoDB" id="9801308at2"/>
<dbReference type="PRINTS" id="PR00032">
    <property type="entry name" value="HTHARAC"/>
</dbReference>
<evidence type="ECO:0000259" key="4">
    <source>
        <dbReference type="PROSITE" id="PS01124"/>
    </source>
</evidence>
<comment type="caution">
    <text evidence="5">The sequence shown here is derived from an EMBL/GenBank/DDBJ whole genome shotgun (WGS) entry which is preliminary data.</text>
</comment>
<keyword evidence="1" id="KW-0805">Transcription regulation</keyword>
<dbReference type="InterPro" id="IPR020449">
    <property type="entry name" value="Tscrpt_reg_AraC-type_HTH"/>
</dbReference>
<protein>
    <recommendedName>
        <fullName evidence="4">HTH araC/xylS-type domain-containing protein</fullName>
    </recommendedName>
</protein>
<dbReference type="EMBL" id="JRFU01000151">
    <property type="protein sequence ID" value="PWE85799.1"/>
    <property type="molecule type" value="Genomic_DNA"/>
</dbReference>
<dbReference type="PROSITE" id="PS01124">
    <property type="entry name" value="HTH_ARAC_FAMILY_2"/>
    <property type="match status" value="1"/>
</dbReference>
<dbReference type="SUPFAM" id="SSF46689">
    <property type="entry name" value="Homeodomain-like"/>
    <property type="match status" value="1"/>
</dbReference>
<dbReference type="PANTHER" id="PTHR43280:SF2">
    <property type="entry name" value="HTH-TYPE TRANSCRIPTIONAL REGULATOR EXSA"/>
    <property type="match status" value="1"/>
</dbReference>
<dbReference type="InterPro" id="IPR018060">
    <property type="entry name" value="HTH_AraC"/>
</dbReference>
<name>A0A2V1JNV1_EUBRA</name>
<feature type="domain" description="HTH araC/xylS-type" evidence="4">
    <location>
        <begin position="1"/>
        <end position="70"/>
    </location>
</feature>
<dbReference type="Gene3D" id="1.10.10.60">
    <property type="entry name" value="Homeodomain-like"/>
    <property type="match status" value="1"/>
</dbReference>
<dbReference type="Pfam" id="PF12833">
    <property type="entry name" value="HTH_18"/>
    <property type="match status" value="1"/>
</dbReference>
<accession>A0A2V1JNV1</accession>
<evidence type="ECO:0000313" key="5">
    <source>
        <dbReference type="EMBL" id="PWE85799.1"/>
    </source>
</evidence>
<dbReference type="GO" id="GO:0043565">
    <property type="term" value="F:sequence-specific DNA binding"/>
    <property type="evidence" value="ECO:0007669"/>
    <property type="project" value="InterPro"/>
</dbReference>
<dbReference type="SMART" id="SM00342">
    <property type="entry name" value="HTH_ARAC"/>
    <property type="match status" value="1"/>
</dbReference>
<dbReference type="InterPro" id="IPR009057">
    <property type="entry name" value="Homeodomain-like_sf"/>
</dbReference>